<organism evidence="2 3">
    <name type="scientific">Candidatus Desulfatibia vada</name>
    <dbReference type="NCBI Taxonomy" id="2841696"/>
    <lineage>
        <taxon>Bacteria</taxon>
        <taxon>Pseudomonadati</taxon>
        <taxon>Thermodesulfobacteriota</taxon>
        <taxon>Desulfobacteria</taxon>
        <taxon>Desulfobacterales</taxon>
        <taxon>Desulfobacterales incertae sedis</taxon>
        <taxon>Candidatus Desulfatibia</taxon>
    </lineage>
</organism>
<feature type="compositionally biased region" description="Basic and acidic residues" evidence="1">
    <location>
        <begin position="10"/>
        <end position="23"/>
    </location>
</feature>
<protein>
    <recommendedName>
        <fullName evidence="4">PilZ domain-containing protein</fullName>
    </recommendedName>
</protein>
<comment type="caution">
    <text evidence="2">The sequence shown here is derived from an EMBL/GenBank/DDBJ whole genome shotgun (WGS) entry which is preliminary data.</text>
</comment>
<accession>A0A8J6P3P2</accession>
<dbReference type="EMBL" id="JACNIG010000211">
    <property type="protein sequence ID" value="MBC8432207.1"/>
    <property type="molecule type" value="Genomic_DNA"/>
</dbReference>
<reference evidence="2 3" key="1">
    <citation type="submission" date="2020-08" db="EMBL/GenBank/DDBJ databases">
        <title>Bridging the membrane lipid divide: bacteria of the FCB group superphylum have the potential to synthesize archaeal ether lipids.</title>
        <authorList>
            <person name="Villanueva L."/>
            <person name="Von Meijenfeldt F.A.B."/>
            <person name="Westbye A.B."/>
            <person name="Yadav S."/>
            <person name="Hopmans E.C."/>
            <person name="Dutilh B.E."/>
            <person name="Sinninghe Damste J.S."/>
        </authorList>
    </citation>
    <scope>NUCLEOTIDE SEQUENCE [LARGE SCALE GENOMIC DNA]</scope>
    <source>
        <strain evidence="2">NIOZ-UU17</strain>
    </source>
</reference>
<feature type="region of interest" description="Disordered" evidence="1">
    <location>
        <begin position="1"/>
        <end position="30"/>
    </location>
</feature>
<dbReference type="AlphaFoldDB" id="A0A8J6P3P2"/>
<evidence type="ECO:0008006" key="4">
    <source>
        <dbReference type="Google" id="ProtNLM"/>
    </source>
</evidence>
<evidence type="ECO:0000256" key="1">
    <source>
        <dbReference type="SAM" id="MobiDB-lite"/>
    </source>
</evidence>
<dbReference type="Proteomes" id="UP000605201">
    <property type="component" value="Unassembled WGS sequence"/>
</dbReference>
<sequence>MQAISQENSDIGRRRYGSDRRVSADPGYTGLEKRIAGDRRKGIRQRNLQRFLTSDLTFGKLQSESDEEIGQLLDISRSGLALRCFTNGKDTQDYSELDMFLSGGDFAIGGISIKTVSDTELANRSPFSTVIFKRYGVKFENLTREQKAGLDYFLINHTSGKA</sequence>
<name>A0A8J6P3P2_9BACT</name>
<gene>
    <name evidence="2" type="ORF">H8D96_09830</name>
</gene>
<proteinExistence type="predicted"/>
<evidence type="ECO:0000313" key="2">
    <source>
        <dbReference type="EMBL" id="MBC8432207.1"/>
    </source>
</evidence>
<evidence type="ECO:0000313" key="3">
    <source>
        <dbReference type="Proteomes" id="UP000605201"/>
    </source>
</evidence>
<dbReference type="Gene3D" id="2.40.10.220">
    <property type="entry name" value="predicted glycosyltransferase like domains"/>
    <property type="match status" value="1"/>
</dbReference>